<dbReference type="InterPro" id="IPR006464">
    <property type="entry name" value="AcTrfase_RimI/Ard1"/>
</dbReference>
<dbReference type="NCBIfam" id="TIGR01575">
    <property type="entry name" value="rimI"/>
    <property type="match status" value="1"/>
</dbReference>
<dbReference type="CDD" id="cd04301">
    <property type="entry name" value="NAT_SF"/>
    <property type="match status" value="1"/>
</dbReference>
<dbReference type="SUPFAM" id="SSF55729">
    <property type="entry name" value="Acyl-CoA N-acyltransferases (Nat)"/>
    <property type="match status" value="1"/>
</dbReference>
<dbReference type="InterPro" id="IPR016181">
    <property type="entry name" value="Acyl_CoA_acyltransferase"/>
</dbReference>
<evidence type="ECO:0000256" key="2">
    <source>
        <dbReference type="ARBA" id="ARBA00022490"/>
    </source>
</evidence>
<sequence length="186" mass="21625">MFAKFKAWLSHNQHEEKLTYQQQVTLINGRQFVVRQAAFSDISSIVKIEELIYGVAPWNASSFQIELERKYDRLYLVVVYDGQLVGYAGCSFNRYKHESHITNIGVSPAYQGQGIGTKLIETLKNYSSQRGYSQMTLEVRVHNLRARKLYERLGFYQVKIKPHYYIDDREDAIEMEAKLQGKGESN</sequence>
<dbReference type="Gene3D" id="3.40.630.30">
    <property type="match status" value="1"/>
</dbReference>
<keyword evidence="3" id="KW-0808">Transferase</keyword>
<name>A0A9E2KUU3_9LACO</name>
<dbReference type="InterPro" id="IPR000182">
    <property type="entry name" value="GNAT_dom"/>
</dbReference>
<feature type="domain" description="N-acetyltransferase" evidence="5">
    <location>
        <begin position="32"/>
        <end position="180"/>
    </location>
</feature>
<gene>
    <name evidence="6" type="primary">rimI</name>
    <name evidence="6" type="ORF">H9843_01200</name>
</gene>
<evidence type="ECO:0000256" key="1">
    <source>
        <dbReference type="ARBA" id="ARBA00005395"/>
    </source>
</evidence>
<dbReference type="PROSITE" id="PS51186">
    <property type="entry name" value="GNAT"/>
    <property type="match status" value="1"/>
</dbReference>
<keyword evidence="6" id="KW-0687">Ribonucleoprotein</keyword>
<evidence type="ECO:0000256" key="3">
    <source>
        <dbReference type="ARBA" id="ARBA00022679"/>
    </source>
</evidence>
<accession>A0A9E2KUU3</accession>
<comment type="similarity">
    <text evidence="1">Belongs to the acetyltransferase family. RimI subfamily.</text>
</comment>
<evidence type="ECO:0000313" key="6">
    <source>
        <dbReference type="EMBL" id="MBU3829513.1"/>
    </source>
</evidence>
<evidence type="ECO:0000259" key="5">
    <source>
        <dbReference type="PROSITE" id="PS51186"/>
    </source>
</evidence>
<keyword evidence="2" id="KW-0963">Cytoplasm</keyword>
<evidence type="ECO:0000256" key="4">
    <source>
        <dbReference type="ARBA" id="ARBA00023315"/>
    </source>
</evidence>
<dbReference type="AlphaFoldDB" id="A0A9E2KUU3"/>
<dbReference type="Proteomes" id="UP000824180">
    <property type="component" value="Unassembled WGS sequence"/>
</dbReference>
<dbReference type="InterPro" id="IPR050680">
    <property type="entry name" value="YpeA/RimI_acetyltransf"/>
</dbReference>
<keyword evidence="6" id="KW-0689">Ribosomal protein</keyword>
<organism evidence="6 7">
    <name type="scientific">Candidatus Limosilactobacillus merdavium</name>
    <dbReference type="NCBI Taxonomy" id="2838651"/>
    <lineage>
        <taxon>Bacteria</taxon>
        <taxon>Bacillati</taxon>
        <taxon>Bacillota</taxon>
        <taxon>Bacilli</taxon>
        <taxon>Lactobacillales</taxon>
        <taxon>Lactobacillaceae</taxon>
        <taxon>Limosilactobacillus</taxon>
    </lineage>
</organism>
<evidence type="ECO:0000313" key="7">
    <source>
        <dbReference type="Proteomes" id="UP000824180"/>
    </source>
</evidence>
<dbReference type="EMBL" id="JAHLFK010000007">
    <property type="protein sequence ID" value="MBU3829513.1"/>
    <property type="molecule type" value="Genomic_DNA"/>
</dbReference>
<dbReference type="PANTHER" id="PTHR43420:SF44">
    <property type="entry name" value="ACETYLTRANSFERASE YPEA"/>
    <property type="match status" value="1"/>
</dbReference>
<reference evidence="6" key="1">
    <citation type="journal article" date="2021" name="PeerJ">
        <title>Extensive microbial diversity within the chicken gut microbiome revealed by metagenomics and culture.</title>
        <authorList>
            <person name="Gilroy R."/>
            <person name="Ravi A."/>
            <person name="Getino M."/>
            <person name="Pursley I."/>
            <person name="Horton D.L."/>
            <person name="Alikhan N.F."/>
            <person name="Baker D."/>
            <person name="Gharbi K."/>
            <person name="Hall N."/>
            <person name="Watson M."/>
            <person name="Adriaenssens E.M."/>
            <person name="Foster-Nyarko E."/>
            <person name="Jarju S."/>
            <person name="Secka A."/>
            <person name="Antonio M."/>
            <person name="Oren A."/>
            <person name="Chaudhuri R.R."/>
            <person name="La Ragione R."/>
            <person name="Hildebrand F."/>
            <person name="Pallen M.J."/>
        </authorList>
    </citation>
    <scope>NUCLEOTIDE SEQUENCE</scope>
    <source>
        <strain evidence="6">876</strain>
    </source>
</reference>
<keyword evidence="4" id="KW-0012">Acyltransferase</keyword>
<proteinExistence type="inferred from homology"/>
<protein>
    <submittedName>
        <fullName evidence="6">Ribosomal protein S18-alanine N-acetyltransferase</fullName>
    </submittedName>
</protein>
<dbReference type="PANTHER" id="PTHR43420">
    <property type="entry name" value="ACETYLTRANSFERASE"/>
    <property type="match status" value="1"/>
</dbReference>
<comment type="caution">
    <text evidence="6">The sequence shown here is derived from an EMBL/GenBank/DDBJ whole genome shotgun (WGS) entry which is preliminary data.</text>
</comment>
<dbReference type="GO" id="GO:0005840">
    <property type="term" value="C:ribosome"/>
    <property type="evidence" value="ECO:0007669"/>
    <property type="project" value="UniProtKB-KW"/>
</dbReference>
<dbReference type="Pfam" id="PF00583">
    <property type="entry name" value="Acetyltransf_1"/>
    <property type="match status" value="1"/>
</dbReference>
<dbReference type="GO" id="GO:0008080">
    <property type="term" value="F:N-acetyltransferase activity"/>
    <property type="evidence" value="ECO:0007669"/>
    <property type="project" value="InterPro"/>
</dbReference>
<reference evidence="6" key="2">
    <citation type="submission" date="2021-04" db="EMBL/GenBank/DDBJ databases">
        <authorList>
            <person name="Gilroy R."/>
        </authorList>
    </citation>
    <scope>NUCLEOTIDE SEQUENCE</scope>
    <source>
        <strain evidence="6">876</strain>
    </source>
</reference>